<dbReference type="OrthoDB" id="2951834at2759"/>
<dbReference type="AlphaFoldDB" id="A0A6G1IK84"/>
<feature type="region of interest" description="Disordered" evidence="1">
    <location>
        <begin position="81"/>
        <end position="100"/>
    </location>
</feature>
<sequence length="404" mass="45431">MTAIERLQTPPPALELANEQLLTPPPTSGLGKRVRFADNSESPTSKRLATSEKRDESAFAAYTEVQDYSDEDSQDIIVLDFSSEKSDGSSTPTTPSSSFLTSPLDKKDSFAALAIAIDAPTVTEPFPFMKLPLSVRNRVYEFLLVVPALICVRQKYTTYHNEKSAYLYAEHRELLPGIAYTLTQLTVAGFKLRFARFRSTNVGILRASKQVHKEAKAIMYGFNVFEIMCPCSEISPPPNFKIHLFQPGYQRLVRKLNIRVRAFYPLHWLICGGYAELKDAYRGLETLTLIFELETVEKGFGKRAVRNEGETWVAYVKRLHELLTVQLYGRVGVGKNMPAWIDFRVLFDGDRYDDAAELEHVDTAAITTAGAGDATRTTNSERVEDALRVSMKRGLAEAFELFKK</sequence>
<feature type="compositionally biased region" description="Low complexity" evidence="1">
    <location>
        <begin position="89"/>
        <end position="100"/>
    </location>
</feature>
<feature type="region of interest" description="Disordered" evidence="1">
    <location>
        <begin position="1"/>
        <end position="54"/>
    </location>
</feature>
<dbReference type="Proteomes" id="UP000799291">
    <property type="component" value="Unassembled WGS sequence"/>
</dbReference>
<dbReference type="InterPro" id="IPR038883">
    <property type="entry name" value="AN11006-like"/>
</dbReference>
<evidence type="ECO:0008006" key="4">
    <source>
        <dbReference type="Google" id="ProtNLM"/>
    </source>
</evidence>
<dbReference type="PANTHER" id="PTHR42085:SF2">
    <property type="entry name" value="F-BOX DOMAIN-CONTAINING PROTEIN"/>
    <property type="match status" value="1"/>
</dbReference>
<organism evidence="2 3">
    <name type="scientific">Lentithecium fluviatile CBS 122367</name>
    <dbReference type="NCBI Taxonomy" id="1168545"/>
    <lineage>
        <taxon>Eukaryota</taxon>
        <taxon>Fungi</taxon>
        <taxon>Dikarya</taxon>
        <taxon>Ascomycota</taxon>
        <taxon>Pezizomycotina</taxon>
        <taxon>Dothideomycetes</taxon>
        <taxon>Pleosporomycetidae</taxon>
        <taxon>Pleosporales</taxon>
        <taxon>Massarineae</taxon>
        <taxon>Lentitheciaceae</taxon>
        <taxon>Lentithecium</taxon>
    </lineage>
</organism>
<dbReference type="EMBL" id="MU005610">
    <property type="protein sequence ID" value="KAF2678654.1"/>
    <property type="molecule type" value="Genomic_DNA"/>
</dbReference>
<feature type="compositionally biased region" description="Polar residues" evidence="1">
    <location>
        <begin position="39"/>
        <end position="48"/>
    </location>
</feature>
<dbReference type="PANTHER" id="PTHR42085">
    <property type="entry name" value="F-BOX DOMAIN-CONTAINING PROTEIN"/>
    <property type="match status" value="1"/>
</dbReference>
<evidence type="ECO:0000256" key="1">
    <source>
        <dbReference type="SAM" id="MobiDB-lite"/>
    </source>
</evidence>
<protein>
    <recommendedName>
        <fullName evidence="4">F-box domain-containing protein</fullName>
    </recommendedName>
</protein>
<proteinExistence type="predicted"/>
<name>A0A6G1IK84_9PLEO</name>
<evidence type="ECO:0000313" key="3">
    <source>
        <dbReference type="Proteomes" id="UP000799291"/>
    </source>
</evidence>
<gene>
    <name evidence="2" type="ORF">K458DRAFT_394706</name>
</gene>
<accession>A0A6G1IK84</accession>
<keyword evidence="3" id="KW-1185">Reference proteome</keyword>
<reference evidence="2" key="1">
    <citation type="journal article" date="2020" name="Stud. Mycol.">
        <title>101 Dothideomycetes genomes: a test case for predicting lifestyles and emergence of pathogens.</title>
        <authorList>
            <person name="Haridas S."/>
            <person name="Albert R."/>
            <person name="Binder M."/>
            <person name="Bloem J."/>
            <person name="Labutti K."/>
            <person name="Salamov A."/>
            <person name="Andreopoulos B."/>
            <person name="Baker S."/>
            <person name="Barry K."/>
            <person name="Bills G."/>
            <person name="Bluhm B."/>
            <person name="Cannon C."/>
            <person name="Castanera R."/>
            <person name="Culley D."/>
            <person name="Daum C."/>
            <person name="Ezra D."/>
            <person name="Gonzalez J."/>
            <person name="Henrissat B."/>
            <person name="Kuo A."/>
            <person name="Liang C."/>
            <person name="Lipzen A."/>
            <person name="Lutzoni F."/>
            <person name="Magnuson J."/>
            <person name="Mondo S."/>
            <person name="Nolan M."/>
            <person name="Ohm R."/>
            <person name="Pangilinan J."/>
            <person name="Park H.-J."/>
            <person name="Ramirez L."/>
            <person name="Alfaro M."/>
            <person name="Sun H."/>
            <person name="Tritt A."/>
            <person name="Yoshinaga Y."/>
            <person name="Zwiers L.-H."/>
            <person name="Turgeon B."/>
            <person name="Goodwin S."/>
            <person name="Spatafora J."/>
            <person name="Crous P."/>
            <person name="Grigoriev I."/>
        </authorList>
    </citation>
    <scope>NUCLEOTIDE SEQUENCE</scope>
    <source>
        <strain evidence="2">CBS 122367</strain>
    </source>
</reference>
<evidence type="ECO:0000313" key="2">
    <source>
        <dbReference type="EMBL" id="KAF2678654.1"/>
    </source>
</evidence>